<evidence type="ECO:0000259" key="13">
    <source>
        <dbReference type="PROSITE" id="PS50097"/>
    </source>
</evidence>
<dbReference type="PANTHER" id="PTHR24412:SF401">
    <property type="entry name" value="FI11917P"/>
    <property type="match status" value="1"/>
</dbReference>
<evidence type="ECO:0000256" key="11">
    <source>
        <dbReference type="ARBA" id="ARBA00023242"/>
    </source>
</evidence>
<dbReference type="InterPro" id="IPR017096">
    <property type="entry name" value="BTB-kelch_protein"/>
</dbReference>
<gene>
    <name evidence="14" type="ORF">RN001_012161</name>
</gene>
<dbReference type="FunFam" id="3.30.710.10:FF:000001">
    <property type="entry name" value="Kelch-like family member 20"/>
    <property type="match status" value="1"/>
</dbReference>
<evidence type="ECO:0000256" key="10">
    <source>
        <dbReference type="ARBA" id="ARBA00023203"/>
    </source>
</evidence>
<evidence type="ECO:0000256" key="5">
    <source>
        <dbReference type="ARBA" id="ARBA00013699"/>
    </source>
</evidence>
<comment type="similarity">
    <text evidence="4">Belongs to the KEAP1 family.</text>
</comment>
<dbReference type="InterPro" id="IPR011043">
    <property type="entry name" value="Gal_Oxase/kelch_b-propeller"/>
</dbReference>
<evidence type="ECO:0000256" key="12">
    <source>
        <dbReference type="ARBA" id="ARBA00043912"/>
    </source>
</evidence>
<reference evidence="15" key="1">
    <citation type="submission" date="2023-01" db="EMBL/GenBank/DDBJ databases">
        <title>Key to firefly adult light organ development and bioluminescence: homeobox transcription factors regulate luciferase expression and transportation to peroxisome.</title>
        <authorList>
            <person name="Fu X."/>
        </authorList>
    </citation>
    <scope>NUCLEOTIDE SEQUENCE [LARGE SCALE GENOMIC DNA]</scope>
</reference>
<dbReference type="SUPFAM" id="SSF54695">
    <property type="entry name" value="POZ domain"/>
    <property type="match status" value="1"/>
</dbReference>
<dbReference type="SMART" id="SM00875">
    <property type="entry name" value="BACK"/>
    <property type="match status" value="1"/>
</dbReference>
<protein>
    <recommendedName>
        <fullName evidence="5">Kelch-like protein diablo</fullName>
    </recommendedName>
</protein>
<evidence type="ECO:0000256" key="6">
    <source>
        <dbReference type="ARBA" id="ARBA00022441"/>
    </source>
</evidence>
<dbReference type="InterPro" id="IPR015915">
    <property type="entry name" value="Kelch-typ_b-propeller"/>
</dbReference>
<organism evidence="14 15">
    <name type="scientific">Aquatica leii</name>
    <dbReference type="NCBI Taxonomy" id="1421715"/>
    <lineage>
        <taxon>Eukaryota</taxon>
        <taxon>Metazoa</taxon>
        <taxon>Ecdysozoa</taxon>
        <taxon>Arthropoda</taxon>
        <taxon>Hexapoda</taxon>
        <taxon>Insecta</taxon>
        <taxon>Pterygota</taxon>
        <taxon>Neoptera</taxon>
        <taxon>Endopterygota</taxon>
        <taxon>Coleoptera</taxon>
        <taxon>Polyphaga</taxon>
        <taxon>Elateriformia</taxon>
        <taxon>Elateroidea</taxon>
        <taxon>Lampyridae</taxon>
        <taxon>Luciolinae</taxon>
        <taxon>Aquatica</taxon>
    </lineage>
</organism>
<keyword evidence="8" id="KW-0677">Repeat</keyword>
<keyword evidence="7" id="KW-0963">Cytoplasm</keyword>
<comment type="caution">
    <text evidence="14">The sequence shown here is derived from an EMBL/GenBank/DDBJ whole genome shotgun (WGS) entry which is preliminary data.</text>
</comment>
<dbReference type="Gene3D" id="2.120.10.80">
    <property type="entry name" value="Kelch-type beta propeller"/>
    <property type="match status" value="1"/>
</dbReference>
<evidence type="ECO:0000256" key="8">
    <source>
        <dbReference type="ARBA" id="ARBA00022737"/>
    </source>
</evidence>
<evidence type="ECO:0000313" key="15">
    <source>
        <dbReference type="Proteomes" id="UP001353858"/>
    </source>
</evidence>
<keyword evidence="15" id="KW-1185">Reference proteome</keyword>
<name>A0AAN7P2M1_9COLE</name>
<sequence>MTFNITKMDGDEECSYSYISGRWDSCPHKMSQPRTCDCNSSDLGDMSFIMFDYIKEAMKAMDMMRSHRMLTDVVLEVGTELFHAHRVVLAAASPYFKAMFTGGLRECEMNRVRLQGVSATAMSRLIQFMYTGRIRVTENTVCQLLPAATMFQVPNVIQACCDFLERQLDPSNAIGIASFAEQHGCNELCRKANQYIERHFSQICQEEEFFQLNGFQLITLIKKDELNVQDEKEVYNAVLKWVKYDEDTRHTKMEHILSAVRCQFLTPKFLNDQMTNCDVLKKTPACREYLARIFKDLTLHKKLVVKERTPNTPRIIYVAGGYFRHSLNILEGYNVDDKTWHTLDSLTVPRSGLGGAFLKGSFYAVGGRNNTHSNSYDSDWVDRYNPIKDEWRPCSPMSVPRNRVGVAVMDDLLYAVGGSEGNRYHSSVECYDPESDRWTNIKSMHTQRLAVGVAVVNRLLYAIGGFDGADRLNTVECYHPENNEWTMVSSMRTQRSGSGVAAINQYIYVIGGYDGTRQLNTVERYDTEKNTWELMSSMKIARSALSVTVLDCKIYAMGGYDGQNFLSIVEVYNPLTDVWEEGEPLTSGRSGHASAVCYQNPTCHFPSKVCTGTVVPVP</sequence>
<evidence type="ECO:0000256" key="9">
    <source>
        <dbReference type="ARBA" id="ARBA00022786"/>
    </source>
</evidence>
<comment type="function">
    <text evidence="12">Probable substrate-specific adapter of an E3 ubiquitin-protein ligase complex which mediates the ubiquitination and subsequent proteasomal degradation of target proteins. May have a role in synapse differentiation and growth.</text>
</comment>
<evidence type="ECO:0000256" key="7">
    <source>
        <dbReference type="ARBA" id="ARBA00022490"/>
    </source>
</evidence>
<dbReference type="AlphaFoldDB" id="A0AAN7P2M1"/>
<dbReference type="InterPro" id="IPR047098">
    <property type="entry name" value="KEAP1_BACK"/>
</dbReference>
<dbReference type="SUPFAM" id="SSF50965">
    <property type="entry name" value="Galactose oxidase, central domain"/>
    <property type="match status" value="1"/>
</dbReference>
<dbReference type="Gene3D" id="3.30.710.10">
    <property type="entry name" value="Potassium Channel Kv1.1, Chain A"/>
    <property type="match status" value="1"/>
</dbReference>
<evidence type="ECO:0000256" key="3">
    <source>
        <dbReference type="ARBA" id="ARBA00004906"/>
    </source>
</evidence>
<evidence type="ECO:0000256" key="2">
    <source>
        <dbReference type="ARBA" id="ARBA00004496"/>
    </source>
</evidence>
<feature type="domain" description="BTB" evidence="13">
    <location>
        <begin position="71"/>
        <end position="138"/>
    </location>
</feature>
<evidence type="ECO:0000256" key="4">
    <source>
        <dbReference type="ARBA" id="ARBA00005288"/>
    </source>
</evidence>
<dbReference type="InterPro" id="IPR011333">
    <property type="entry name" value="SKP1/BTB/POZ_sf"/>
</dbReference>
<dbReference type="Proteomes" id="UP001353858">
    <property type="component" value="Unassembled WGS sequence"/>
</dbReference>
<dbReference type="GO" id="GO:0005737">
    <property type="term" value="C:cytoplasm"/>
    <property type="evidence" value="ECO:0007669"/>
    <property type="project" value="UniProtKB-SubCell"/>
</dbReference>
<dbReference type="PROSITE" id="PS50097">
    <property type="entry name" value="BTB"/>
    <property type="match status" value="1"/>
</dbReference>
<accession>A0AAN7P2M1</accession>
<dbReference type="Pfam" id="PF07707">
    <property type="entry name" value="BACK"/>
    <property type="match status" value="1"/>
</dbReference>
<dbReference type="FunFam" id="1.25.40.420:FF:000001">
    <property type="entry name" value="Kelch-like family member 12"/>
    <property type="match status" value="1"/>
</dbReference>
<dbReference type="GO" id="GO:0005634">
    <property type="term" value="C:nucleus"/>
    <property type="evidence" value="ECO:0007669"/>
    <property type="project" value="UniProtKB-SubCell"/>
</dbReference>
<dbReference type="SMART" id="SM00612">
    <property type="entry name" value="Kelch"/>
    <property type="match status" value="6"/>
</dbReference>
<dbReference type="EMBL" id="JARPUR010000005">
    <property type="protein sequence ID" value="KAK4875739.1"/>
    <property type="molecule type" value="Genomic_DNA"/>
</dbReference>
<keyword evidence="11" id="KW-0539">Nucleus</keyword>
<dbReference type="PANTHER" id="PTHR24412">
    <property type="entry name" value="KELCH PROTEIN"/>
    <property type="match status" value="1"/>
</dbReference>
<dbReference type="FunFam" id="2.120.10.80:FF:000024">
    <property type="entry name" value="Kelch-like ECH-associated protein 1"/>
    <property type="match status" value="1"/>
</dbReference>
<comment type="pathway">
    <text evidence="3">Protein modification; protein ubiquitination.</text>
</comment>
<evidence type="ECO:0000313" key="14">
    <source>
        <dbReference type="EMBL" id="KAK4875739.1"/>
    </source>
</evidence>
<dbReference type="InterPro" id="IPR006652">
    <property type="entry name" value="Kelch_1"/>
</dbReference>
<evidence type="ECO:0000256" key="1">
    <source>
        <dbReference type="ARBA" id="ARBA00004123"/>
    </source>
</evidence>
<proteinExistence type="inferred from homology"/>
<keyword evidence="10" id="KW-0009">Actin-binding</keyword>
<dbReference type="InterPro" id="IPR011705">
    <property type="entry name" value="BACK"/>
</dbReference>
<keyword evidence="6" id="KW-0880">Kelch repeat</keyword>
<dbReference type="Pfam" id="PF00651">
    <property type="entry name" value="BTB"/>
    <property type="match status" value="1"/>
</dbReference>
<keyword evidence="9" id="KW-0833">Ubl conjugation pathway</keyword>
<dbReference type="GO" id="GO:0003779">
    <property type="term" value="F:actin binding"/>
    <property type="evidence" value="ECO:0007669"/>
    <property type="project" value="UniProtKB-KW"/>
</dbReference>
<dbReference type="Pfam" id="PF24681">
    <property type="entry name" value="Kelch_KLHDC2_KLHL20_DRC7"/>
    <property type="match status" value="1"/>
</dbReference>
<dbReference type="PIRSF" id="PIRSF037037">
    <property type="entry name" value="Kelch-like_protein_gigaxonin"/>
    <property type="match status" value="1"/>
</dbReference>
<dbReference type="InterPro" id="IPR000210">
    <property type="entry name" value="BTB/POZ_dom"/>
</dbReference>
<comment type="subcellular location">
    <subcellularLocation>
        <location evidence="2">Cytoplasm</location>
    </subcellularLocation>
    <subcellularLocation>
        <location evidence="1">Nucleus</location>
    </subcellularLocation>
</comment>
<dbReference type="SMART" id="SM00225">
    <property type="entry name" value="BTB"/>
    <property type="match status" value="1"/>
</dbReference>
<dbReference type="Pfam" id="PF01344">
    <property type="entry name" value="Kelch_1"/>
    <property type="match status" value="2"/>
</dbReference>
<dbReference type="CDD" id="cd18458">
    <property type="entry name" value="BACK_KLHL19_KEAP1"/>
    <property type="match status" value="1"/>
</dbReference>
<dbReference type="Gene3D" id="1.25.40.420">
    <property type="match status" value="1"/>
</dbReference>